<keyword evidence="3" id="KW-0436">Ligase</keyword>
<evidence type="ECO:0000313" key="8">
    <source>
        <dbReference type="Proteomes" id="UP000198902"/>
    </source>
</evidence>
<dbReference type="RefSeq" id="WP_089778631.1">
    <property type="nucleotide sequence ID" value="NZ_CABLRR010000002.1"/>
</dbReference>
<dbReference type="SUPFAM" id="SSF52210">
    <property type="entry name" value="Succinyl-CoA synthetase domains"/>
    <property type="match status" value="2"/>
</dbReference>
<evidence type="ECO:0000256" key="1">
    <source>
        <dbReference type="ARBA" id="ARBA00001619"/>
    </source>
</evidence>
<dbReference type="InterPro" id="IPR016102">
    <property type="entry name" value="Succinyl-CoA_synth-like"/>
</dbReference>
<name>A0A0D6JS95_9EURY</name>
<dbReference type="Gene3D" id="3.30.1490.20">
    <property type="entry name" value="ATP-grasp fold, A domain"/>
    <property type="match status" value="1"/>
</dbReference>
<evidence type="ECO:0000313" key="7">
    <source>
        <dbReference type="EMBL" id="CQR50518.1"/>
    </source>
</evidence>
<keyword evidence="4" id="KW-0547">Nucleotide-binding</keyword>
<dbReference type="SUPFAM" id="SSF51735">
    <property type="entry name" value="NAD(P)-binding Rossmann-fold domains"/>
    <property type="match status" value="1"/>
</dbReference>
<dbReference type="OrthoDB" id="18103at2157"/>
<dbReference type="Gene3D" id="3.40.50.261">
    <property type="entry name" value="Succinyl-CoA synthetase domains"/>
    <property type="match status" value="2"/>
</dbReference>
<dbReference type="EC" id="6.2.1.13" evidence="2"/>
<dbReference type="Proteomes" id="UP000198902">
    <property type="component" value="Unassembled WGS sequence"/>
</dbReference>
<evidence type="ECO:0000256" key="4">
    <source>
        <dbReference type="ARBA" id="ARBA00022741"/>
    </source>
</evidence>
<reference evidence="8" key="1">
    <citation type="submission" date="2015-03" db="EMBL/GenBank/DDBJ databases">
        <authorList>
            <person name="Urmite Genomes"/>
        </authorList>
    </citation>
    <scope>NUCLEOTIDE SEQUENCE [LARGE SCALE GENOMIC DNA]</scope>
    <source>
        <strain evidence="8">Arc-Hr</strain>
    </source>
</reference>
<dbReference type="SUPFAM" id="SSF56059">
    <property type="entry name" value="Glutathione synthetase ATP-binding domain-like"/>
    <property type="match status" value="1"/>
</dbReference>
<dbReference type="EMBL" id="CSTE01000002">
    <property type="protein sequence ID" value="CQR50518.1"/>
    <property type="molecule type" value="Genomic_DNA"/>
</dbReference>
<gene>
    <name evidence="7" type="ORF">BN996_02000</name>
</gene>
<evidence type="ECO:0000259" key="6">
    <source>
        <dbReference type="SMART" id="SM00881"/>
    </source>
</evidence>
<evidence type="ECO:0000256" key="5">
    <source>
        <dbReference type="ARBA" id="ARBA00022840"/>
    </source>
</evidence>
<keyword evidence="5" id="KW-0067">ATP-binding</keyword>
<dbReference type="InterPro" id="IPR014089">
    <property type="entry name" value="AcCoA-synth-alpha"/>
</dbReference>
<dbReference type="PANTHER" id="PTHR43334">
    <property type="entry name" value="ACETATE--COA LIGASE [ADP-FORMING]"/>
    <property type="match status" value="1"/>
</dbReference>
<evidence type="ECO:0000256" key="3">
    <source>
        <dbReference type="ARBA" id="ARBA00022598"/>
    </source>
</evidence>
<dbReference type="GO" id="GO:0043758">
    <property type="term" value="F:acetate-CoA ligase (ADP-forming) activity"/>
    <property type="evidence" value="ECO:0007669"/>
    <property type="project" value="UniProtKB-EC"/>
</dbReference>
<dbReference type="InterPro" id="IPR013815">
    <property type="entry name" value="ATP_grasp_subdomain_1"/>
</dbReference>
<evidence type="ECO:0000256" key="2">
    <source>
        <dbReference type="ARBA" id="ARBA00012957"/>
    </source>
</evidence>
<dbReference type="Pfam" id="PF13549">
    <property type="entry name" value="ATP-grasp_5"/>
    <property type="match status" value="1"/>
</dbReference>
<dbReference type="SMART" id="SM00881">
    <property type="entry name" value="CoA_binding"/>
    <property type="match status" value="1"/>
</dbReference>
<dbReference type="GO" id="GO:0005524">
    <property type="term" value="F:ATP binding"/>
    <property type="evidence" value="ECO:0007669"/>
    <property type="project" value="UniProtKB-KW"/>
</dbReference>
<dbReference type="InterPro" id="IPR051538">
    <property type="entry name" value="Acyl-CoA_Synth/Transferase"/>
</dbReference>
<dbReference type="PANTHER" id="PTHR43334:SF1">
    <property type="entry name" value="3-HYDROXYPROPIONATE--COA LIGASE [ADP-FORMING]"/>
    <property type="match status" value="1"/>
</dbReference>
<feature type="domain" description="CoA-binding" evidence="6">
    <location>
        <begin position="7"/>
        <end position="99"/>
    </location>
</feature>
<comment type="catalytic activity">
    <reaction evidence="1">
        <text>acetate + ATP + CoA = acetyl-CoA + ADP + phosphate</text>
        <dbReference type="Rhea" id="RHEA:15081"/>
        <dbReference type="ChEBI" id="CHEBI:30089"/>
        <dbReference type="ChEBI" id="CHEBI:30616"/>
        <dbReference type="ChEBI" id="CHEBI:43474"/>
        <dbReference type="ChEBI" id="CHEBI:57287"/>
        <dbReference type="ChEBI" id="CHEBI:57288"/>
        <dbReference type="ChEBI" id="CHEBI:456216"/>
        <dbReference type="EC" id="6.2.1.13"/>
    </reaction>
</comment>
<accession>A0A0D6JS95</accession>
<sequence>MGELSELFAPNRIAVVGATEREGAVGRAIMDNLIDEFDGEVVPVNPKYDELFGLRCYGDVGETDADLAVIVVPPKVVLPAMKSAGEAGIQNVVVITAGFGETGSEGAAREQELRDIAEEYDLNVVGPNSLGIMNTDVGMNATFGPDMALDGNMSFMSQSGAFITAVIDWANDEDIGFKDIVSLGNKAVLDEADFIETWNDDPDTEVIIGYLEGISAGREFIDSAREVTKDTPIVLVKSGKTDAGAQAASSHTGTIAGSDAAYEAGLEQAGVIRAESVQHLFDTARVLGDQPVPENKDVAVITNAGGPGVMTTDAIGESELKMADFTDETLETFSESLPAEGNIYNPVDIVGDADNARFKEALDVALADDNVGMALVLTCPTAVLDYNQLAADTVELQGKHDKPIAACFMGGERVDAASDVMKDAGIPNYFDPSRAVDGLEALSKYADIRQREYDAPTEFDVDRERAREILETVEDRDETRLGVEAMELLDAYGIETPTGDIVDDPADALEVAERIDGDVVMKIVSPDILHKSDIGGVKVGVANEDVYDAYEDLVTRAKNYQPDANILGVQVQEMVNLDDGVETIVGMNRDPQFGPLMMFGLGGIFVEILEDTTFRVAPVSETEAEDMTKEIDAAPMLRGARGNDPVDIGGITETIQRLSQLVTDFPAILELDINPLVALPDGVKAVDVRLTVDPDEL</sequence>
<dbReference type="InterPro" id="IPR036291">
    <property type="entry name" value="NAD(P)-bd_dom_sf"/>
</dbReference>
<dbReference type="Gene3D" id="3.30.470.20">
    <property type="entry name" value="ATP-grasp fold, B domain"/>
    <property type="match status" value="1"/>
</dbReference>
<dbReference type="Pfam" id="PF13607">
    <property type="entry name" value="Succ_CoA_lig"/>
    <property type="match status" value="1"/>
</dbReference>
<dbReference type="InterPro" id="IPR003781">
    <property type="entry name" value="CoA-bd"/>
</dbReference>
<dbReference type="Pfam" id="PF13380">
    <property type="entry name" value="CoA_binding_2"/>
    <property type="match status" value="1"/>
</dbReference>
<protein>
    <recommendedName>
        <fullName evidence="2">acetate--CoA ligase (ADP-forming)</fullName>
        <ecNumber evidence="2">6.2.1.13</ecNumber>
    </recommendedName>
</protein>
<dbReference type="NCBIfam" id="TIGR02717">
    <property type="entry name" value="AcCoA-syn-alpha"/>
    <property type="match status" value="1"/>
</dbReference>
<dbReference type="Gene3D" id="3.40.50.720">
    <property type="entry name" value="NAD(P)-binding Rossmann-like Domain"/>
    <property type="match status" value="1"/>
</dbReference>
<proteinExistence type="predicted"/>
<dbReference type="InterPro" id="IPR043938">
    <property type="entry name" value="Ligase_CoA_dom"/>
</dbReference>
<dbReference type="FunFam" id="3.30.1490.20:FF:000020">
    <property type="entry name" value="Protein lysine acetyltransferase"/>
    <property type="match status" value="1"/>
</dbReference>
<dbReference type="AlphaFoldDB" id="A0A0D6JS95"/>
<organism evidence="7 8">
    <name type="scientific">Haloferax massiliensis</name>
    <dbReference type="NCBI Taxonomy" id="1476858"/>
    <lineage>
        <taxon>Archaea</taxon>
        <taxon>Methanobacteriati</taxon>
        <taxon>Methanobacteriota</taxon>
        <taxon>Stenosarchaea group</taxon>
        <taxon>Halobacteria</taxon>
        <taxon>Halobacteriales</taxon>
        <taxon>Haloferacaceae</taxon>
        <taxon>Haloferax</taxon>
    </lineage>
</organism>
<dbReference type="Pfam" id="PF19045">
    <property type="entry name" value="Ligase_CoA_2"/>
    <property type="match status" value="1"/>
</dbReference>
<keyword evidence="8" id="KW-1185">Reference proteome</keyword>
<dbReference type="InterPro" id="IPR032875">
    <property type="entry name" value="Succ_CoA_lig_flav_dom"/>
</dbReference>